<organism evidence="11 12">
    <name type="scientific">Coptis chinensis</name>
    <dbReference type="NCBI Taxonomy" id="261450"/>
    <lineage>
        <taxon>Eukaryota</taxon>
        <taxon>Viridiplantae</taxon>
        <taxon>Streptophyta</taxon>
        <taxon>Embryophyta</taxon>
        <taxon>Tracheophyta</taxon>
        <taxon>Spermatophyta</taxon>
        <taxon>Magnoliopsida</taxon>
        <taxon>Ranunculales</taxon>
        <taxon>Ranunculaceae</taxon>
        <taxon>Coptidoideae</taxon>
        <taxon>Coptis</taxon>
    </lineage>
</organism>
<dbReference type="InterPro" id="IPR033697">
    <property type="entry name" value="Ribonuclease_T2_eukaryotic"/>
</dbReference>
<dbReference type="SUPFAM" id="SSF55895">
    <property type="entry name" value="Ribonuclease Rh-like"/>
    <property type="match status" value="1"/>
</dbReference>
<feature type="active site" evidence="8">
    <location>
        <position position="83"/>
    </location>
</feature>
<keyword evidence="7" id="KW-0456">Lyase</keyword>
<evidence type="ECO:0000256" key="2">
    <source>
        <dbReference type="ARBA" id="ARBA00022722"/>
    </source>
</evidence>
<dbReference type="OrthoDB" id="435754at2759"/>
<evidence type="ECO:0000256" key="3">
    <source>
        <dbReference type="ARBA" id="ARBA00022729"/>
    </source>
</evidence>
<reference evidence="11 12" key="1">
    <citation type="submission" date="2020-10" db="EMBL/GenBank/DDBJ databases">
        <title>The Coptis chinensis genome and diversification of protoberbering-type alkaloids.</title>
        <authorList>
            <person name="Wang B."/>
            <person name="Shu S."/>
            <person name="Song C."/>
            <person name="Liu Y."/>
        </authorList>
    </citation>
    <scope>NUCLEOTIDE SEQUENCE [LARGE SCALE GENOMIC DNA]</scope>
    <source>
        <strain evidence="11">HL-2020</strain>
        <tissue evidence="11">Leaf</tissue>
    </source>
</reference>
<protein>
    <submittedName>
        <fullName evidence="11">Uncharacterized protein</fullName>
    </submittedName>
</protein>
<comment type="similarity">
    <text evidence="1 9">Belongs to the RNase T2 family.</text>
</comment>
<dbReference type="GO" id="GO:0006401">
    <property type="term" value="P:RNA catabolic process"/>
    <property type="evidence" value="ECO:0007669"/>
    <property type="project" value="TreeGrafter"/>
</dbReference>
<dbReference type="GO" id="GO:0003723">
    <property type="term" value="F:RNA binding"/>
    <property type="evidence" value="ECO:0007669"/>
    <property type="project" value="InterPro"/>
</dbReference>
<evidence type="ECO:0000256" key="5">
    <source>
        <dbReference type="ARBA" id="ARBA00022801"/>
    </source>
</evidence>
<keyword evidence="3 10" id="KW-0732">Signal</keyword>
<keyword evidence="5" id="KW-0378">Hydrolase</keyword>
<dbReference type="GO" id="GO:0033897">
    <property type="term" value="F:ribonuclease T2 activity"/>
    <property type="evidence" value="ECO:0007669"/>
    <property type="project" value="InterPro"/>
</dbReference>
<dbReference type="InterPro" id="IPR001568">
    <property type="entry name" value="RNase_T2-like"/>
</dbReference>
<dbReference type="AlphaFoldDB" id="A0A835MFJ5"/>
<gene>
    <name evidence="11" type="ORF">IFM89_020855</name>
</gene>
<evidence type="ECO:0000256" key="8">
    <source>
        <dbReference type="PIRSR" id="PIRSR633697-1"/>
    </source>
</evidence>
<evidence type="ECO:0000256" key="7">
    <source>
        <dbReference type="ARBA" id="ARBA00023239"/>
    </source>
</evidence>
<evidence type="ECO:0000256" key="10">
    <source>
        <dbReference type="SAM" id="SignalP"/>
    </source>
</evidence>
<dbReference type="FunFam" id="3.90.730.10:FF:000007">
    <property type="entry name" value="Ribonuclease T2"/>
    <property type="match status" value="1"/>
</dbReference>
<sequence>MAYLSSLSGFLILLLLISSAESHSSSKVVVGTTQGAGGVADQREFDYFLLSLQWKGSICQRTRYCCSSNGCCRSNGATGFTIHGLWTDYNDGTWPACCNAAKPFDIKEITPLLEGLQKYWPSLSCSSTSTCHGGRGLFWAHEMFPLTCLLAEKHGTCSYPVFRDEYSYFLATLNLYLKYNVTEILIENGYVASNTEMYPLGGIVSAIQNAVRATPQITCRSGAIEEVHLCFYKDFQPRDCVAGGSWYASSSCPRYVSLPEYVPWSLPGARIPWSSDAEAM</sequence>
<keyword evidence="6" id="KW-1015">Disulfide bond</keyword>
<keyword evidence="2" id="KW-0540">Nuclease</keyword>
<comment type="caution">
    <text evidence="11">The sequence shown here is derived from an EMBL/GenBank/DDBJ whole genome shotgun (WGS) entry which is preliminary data.</text>
</comment>
<accession>A0A835MFJ5</accession>
<dbReference type="InterPro" id="IPR036430">
    <property type="entry name" value="RNase_T2-like_sf"/>
</dbReference>
<evidence type="ECO:0000313" key="11">
    <source>
        <dbReference type="EMBL" id="KAF9625269.1"/>
    </source>
</evidence>
<dbReference type="GO" id="GO:0016787">
    <property type="term" value="F:hydrolase activity"/>
    <property type="evidence" value="ECO:0007669"/>
    <property type="project" value="UniProtKB-KW"/>
</dbReference>
<feature type="active site" evidence="8">
    <location>
        <position position="154"/>
    </location>
</feature>
<keyword evidence="4" id="KW-0255">Endonuclease</keyword>
<name>A0A835MFJ5_9MAGN</name>
<evidence type="ECO:0000313" key="12">
    <source>
        <dbReference type="Proteomes" id="UP000631114"/>
    </source>
</evidence>
<dbReference type="Pfam" id="PF00445">
    <property type="entry name" value="Ribonuclease_T2"/>
    <property type="match status" value="1"/>
</dbReference>
<keyword evidence="12" id="KW-1185">Reference proteome</keyword>
<dbReference type="PANTHER" id="PTHR11240:SF22">
    <property type="entry name" value="RIBONUCLEASE T2"/>
    <property type="match status" value="1"/>
</dbReference>
<proteinExistence type="inferred from homology"/>
<dbReference type="CDD" id="cd01061">
    <property type="entry name" value="RNase_T2_euk"/>
    <property type="match status" value="1"/>
</dbReference>
<dbReference type="PANTHER" id="PTHR11240">
    <property type="entry name" value="RIBONUCLEASE T2"/>
    <property type="match status" value="1"/>
</dbReference>
<evidence type="ECO:0000256" key="9">
    <source>
        <dbReference type="RuleBase" id="RU004328"/>
    </source>
</evidence>
<dbReference type="Proteomes" id="UP000631114">
    <property type="component" value="Unassembled WGS sequence"/>
</dbReference>
<feature type="chain" id="PRO_5032778843" evidence="10">
    <location>
        <begin position="23"/>
        <end position="280"/>
    </location>
</feature>
<evidence type="ECO:0000256" key="1">
    <source>
        <dbReference type="ARBA" id="ARBA00007469"/>
    </source>
</evidence>
<evidence type="ECO:0000256" key="6">
    <source>
        <dbReference type="ARBA" id="ARBA00023157"/>
    </source>
</evidence>
<feature type="active site" evidence="8">
    <location>
        <position position="142"/>
    </location>
</feature>
<dbReference type="EMBL" id="JADFTS010000001">
    <property type="protein sequence ID" value="KAF9625269.1"/>
    <property type="molecule type" value="Genomic_DNA"/>
</dbReference>
<evidence type="ECO:0000256" key="4">
    <source>
        <dbReference type="ARBA" id="ARBA00022759"/>
    </source>
</evidence>
<dbReference type="Gene3D" id="3.90.730.10">
    <property type="entry name" value="Ribonuclease T2-like"/>
    <property type="match status" value="1"/>
</dbReference>
<feature type="signal peptide" evidence="10">
    <location>
        <begin position="1"/>
        <end position="22"/>
    </location>
</feature>
<dbReference type="GO" id="GO:0005576">
    <property type="term" value="C:extracellular region"/>
    <property type="evidence" value="ECO:0007669"/>
    <property type="project" value="TreeGrafter"/>
</dbReference>